<feature type="region of interest" description="Disordered" evidence="2">
    <location>
        <begin position="646"/>
        <end position="665"/>
    </location>
</feature>
<feature type="compositionally biased region" description="Basic and acidic residues" evidence="2">
    <location>
        <begin position="656"/>
        <end position="665"/>
    </location>
</feature>
<evidence type="ECO:0000256" key="1">
    <source>
        <dbReference type="SAM" id="Coils"/>
    </source>
</evidence>
<feature type="region of interest" description="Disordered" evidence="2">
    <location>
        <begin position="1"/>
        <end position="94"/>
    </location>
</feature>
<feature type="compositionally biased region" description="Basic and acidic residues" evidence="2">
    <location>
        <begin position="525"/>
        <end position="537"/>
    </location>
</feature>
<feature type="region of interest" description="Disordered" evidence="2">
    <location>
        <begin position="145"/>
        <end position="164"/>
    </location>
</feature>
<feature type="coiled-coil region" evidence="1">
    <location>
        <begin position="421"/>
        <end position="466"/>
    </location>
</feature>
<feature type="compositionally biased region" description="Low complexity" evidence="2">
    <location>
        <begin position="538"/>
        <end position="550"/>
    </location>
</feature>
<organism evidence="4 5">
    <name type="scientific">Artemisia annua</name>
    <name type="common">Sweet wormwood</name>
    <dbReference type="NCBI Taxonomy" id="35608"/>
    <lineage>
        <taxon>Eukaryota</taxon>
        <taxon>Viridiplantae</taxon>
        <taxon>Streptophyta</taxon>
        <taxon>Embryophyta</taxon>
        <taxon>Tracheophyta</taxon>
        <taxon>Spermatophyta</taxon>
        <taxon>Magnoliopsida</taxon>
        <taxon>eudicotyledons</taxon>
        <taxon>Gunneridae</taxon>
        <taxon>Pentapetalae</taxon>
        <taxon>asterids</taxon>
        <taxon>campanulids</taxon>
        <taxon>Asterales</taxon>
        <taxon>Asteraceae</taxon>
        <taxon>Asteroideae</taxon>
        <taxon>Anthemideae</taxon>
        <taxon>Artemisiinae</taxon>
        <taxon>Artemisia</taxon>
    </lineage>
</organism>
<dbReference type="PANTHER" id="PTHR21563">
    <property type="entry name" value="ZINC FINGER C3H1 DOMAIN-CONTAINING PROTEIN"/>
    <property type="match status" value="1"/>
</dbReference>
<keyword evidence="4" id="KW-0479">Metal-binding</keyword>
<dbReference type="InterPro" id="IPR039278">
    <property type="entry name" value="Red1"/>
</dbReference>
<accession>A0A2U1Q9F8</accession>
<evidence type="ECO:0000256" key="2">
    <source>
        <dbReference type="SAM" id="MobiDB-lite"/>
    </source>
</evidence>
<feature type="compositionally biased region" description="Polar residues" evidence="2">
    <location>
        <begin position="59"/>
        <end position="88"/>
    </location>
</feature>
<protein>
    <submittedName>
        <fullName evidence="4">Tetratricopeptide-like helical domain, zinc-finger domain protein</fullName>
    </submittedName>
</protein>
<feature type="compositionally biased region" description="Low complexity" evidence="2">
    <location>
        <begin position="11"/>
        <end position="25"/>
    </location>
</feature>
<dbReference type="GO" id="GO:0005634">
    <property type="term" value="C:nucleus"/>
    <property type="evidence" value="ECO:0007669"/>
    <property type="project" value="TreeGrafter"/>
</dbReference>
<dbReference type="Gene3D" id="1.25.40.10">
    <property type="entry name" value="Tetratricopeptide repeat domain"/>
    <property type="match status" value="1"/>
</dbReference>
<keyword evidence="4" id="KW-0863">Zinc-finger</keyword>
<feature type="compositionally biased region" description="Polar residues" evidence="2">
    <location>
        <begin position="152"/>
        <end position="164"/>
    </location>
</feature>
<name>A0A2U1Q9F8_ARTAN</name>
<sequence length="1537" mass="170759">MEEQTSIPVITTTTTSNQNQKTNSSKIREEGELTASENDEAAGSELRSSTILPGAPVNRDTSVAETGTSALTQNPTPTTATSRSSVHLNNRRSSEKKRVPFLISFSDEDSDSDSEYIEEGNEIDCDEMTKRSVQNRKFPTIFGNFQKGKQPAKTNSKIPKKVSTSRTFVSAANRANGTSSKNGGNTSIGPKSHINKSNAPSKVQFGQNVHVNSNKLQDLRQLIAIRESELKSKAGKLDKDVASSSLKNVTNMNVKSSGVRIRDSTERILIEAKEPDNKRLKVSEPLTSNRISVGQHETPPSESTLAAKNIGTRSDGLKSRYGGGYCDKEILGETGQSSAMQEIKEVKNHDIPLTIPPSGTDIIMNSRQHNNTNVAGLSVPSTAQTVQASPPRQGSLNSSSFLNHFGDTNISATGEMDMKSLLEIEELHDKELDEAQEYRRRCEIEERNALKAYRKAQRALAEANKRCSYLYKKRDVLAAKLSSHVMESSSMLWSSTPQQLTIANVNSVTKMSENNQVKNVFHLQSTDDVREDGKKLMSESSSEPDNSGSEPQEDERTNDVCSSLHENDNLAEDDYSLDSHGGGISSVKTKETTNDSVAVPTEDSLLLEATLRSQLFARLGVRTSKKYESGQSMEPATDEIEDGEIMEDSGNIPSSEAEKDQPYDFGDIGRPEKRIFEDPMSIDHQLNVENDFVIYGSSLAEPVIRSAFGHVKSTAMMNYVQSHTDDIGSDGVCGAQPTDVASSSKTYSSLDMYVNEAGSYSSNLAINPFWPLCMFELRGKCNDDECSWQHARDYSASTVGGATSVSNKCLGSLSLAPPTYLVLLDILKADSHPYKYLLAQPVEQRWQKYFSASLVVSSSILADLHSDEPSLHGPETRIEVHGLWNRQSSYFHGKNVREGLPDQQMDDAYQPLEMALLNLSREVNKQKGRTEALMVLARALEEHPKSVLLWIVYLYIYYCNQKSIGKDDMYRYAIEHNESSYELRLMFINSRDKLDDRLLAYKNAISALCSDASTPKSNPELDSECILDLFLQLVNCLCSSGEINNAIEKVYSFLSSTDRSTDLNPPFLPDLFKSLTNPDKHVLWICCIYLIMYKKLPDTIVQQFECQKELSAIEWNPVQLTPDLKQKAITLLELATEYIDSKSDQDTKTLKSAQLFALNHIKCTAVLEGSDQCKNVSKKYIQLYPSCLEIVLLSIRVNGFDSVESTYAAFEEAICNWVGEDGIQCIWNQYAEYALQNGRVDFAKEIMERWFSTIPEVHRPKSEILNISSWISSLTQTDTVFGLLNLSLHKQLQNEPSEARIAMEQVLEVASSDDYKHCVREHAVFLLKNGFGSGFGKASLHSFLNMLNRYLMDSRALPPPEPLSRSFIKSIVKPKVQKLVKNLLCPISSDSSLLNLVLASCYGPSLLPFQASEKPTDVVDFVEALMETRPANYQLALSVCKNNSDANASISFWASAQLIDSLFQAVPVAPEYVWVEAAGLLKQVAGFKSMLDSFHKRALSVYPYSLKLWKSYVGLYANDTGKADGVIEMAREKGIKL</sequence>
<keyword evidence="5" id="KW-1185">Reference proteome</keyword>
<feature type="region of interest" description="Disordered" evidence="2">
    <location>
        <begin position="525"/>
        <end position="560"/>
    </location>
</feature>
<dbReference type="Proteomes" id="UP000245207">
    <property type="component" value="Unassembled WGS sequence"/>
</dbReference>
<keyword evidence="4" id="KW-0862">Zinc</keyword>
<gene>
    <name evidence="4" type="ORF">CTI12_AA058360</name>
</gene>
<dbReference type="PANTHER" id="PTHR21563:SF3">
    <property type="entry name" value="ZINC FINGER C3H1 DOMAIN-CONTAINING PROTEIN"/>
    <property type="match status" value="1"/>
</dbReference>
<keyword evidence="1" id="KW-0175">Coiled coil</keyword>
<dbReference type="OrthoDB" id="1922977at2759"/>
<feature type="compositionally biased region" description="Polar residues" evidence="2">
    <location>
        <begin position="1"/>
        <end position="10"/>
    </location>
</feature>
<comment type="caution">
    <text evidence="4">The sequence shown here is derived from an EMBL/GenBank/DDBJ whole genome shotgun (WGS) entry which is preliminary data.</text>
</comment>
<dbReference type="GO" id="GO:0000178">
    <property type="term" value="C:exosome (RNase complex)"/>
    <property type="evidence" value="ECO:0007669"/>
    <property type="project" value="TreeGrafter"/>
</dbReference>
<dbReference type="GO" id="GO:0008270">
    <property type="term" value="F:zinc ion binding"/>
    <property type="evidence" value="ECO:0007669"/>
    <property type="project" value="UniProtKB-KW"/>
</dbReference>
<feature type="region of interest" description="Disordered" evidence="2">
    <location>
        <begin position="170"/>
        <end position="200"/>
    </location>
</feature>
<evidence type="ECO:0000313" key="5">
    <source>
        <dbReference type="Proteomes" id="UP000245207"/>
    </source>
</evidence>
<dbReference type="Pfam" id="PF10650">
    <property type="entry name" value="zf-C3H1"/>
    <property type="match status" value="1"/>
</dbReference>
<dbReference type="EMBL" id="PKPP01000298">
    <property type="protein sequence ID" value="PWA94640.1"/>
    <property type="molecule type" value="Genomic_DNA"/>
</dbReference>
<reference evidence="4 5" key="1">
    <citation type="journal article" date="2018" name="Mol. Plant">
        <title>The genome of Artemisia annua provides insight into the evolution of Asteraceae family and artemisinin biosynthesis.</title>
        <authorList>
            <person name="Shen Q."/>
            <person name="Zhang L."/>
            <person name="Liao Z."/>
            <person name="Wang S."/>
            <person name="Yan T."/>
            <person name="Shi P."/>
            <person name="Liu M."/>
            <person name="Fu X."/>
            <person name="Pan Q."/>
            <person name="Wang Y."/>
            <person name="Lv Z."/>
            <person name="Lu X."/>
            <person name="Zhang F."/>
            <person name="Jiang W."/>
            <person name="Ma Y."/>
            <person name="Chen M."/>
            <person name="Hao X."/>
            <person name="Li L."/>
            <person name="Tang Y."/>
            <person name="Lv G."/>
            <person name="Zhou Y."/>
            <person name="Sun X."/>
            <person name="Brodelius P.E."/>
            <person name="Rose J.K.C."/>
            <person name="Tang K."/>
        </authorList>
    </citation>
    <scope>NUCLEOTIDE SEQUENCE [LARGE SCALE GENOMIC DNA]</scope>
    <source>
        <strain evidence="5">cv. Huhao1</strain>
        <tissue evidence="4">Leaf</tissue>
    </source>
</reference>
<feature type="region of interest" description="Disordered" evidence="2">
    <location>
        <begin position="572"/>
        <end position="597"/>
    </location>
</feature>
<dbReference type="InterPro" id="IPR019607">
    <property type="entry name" value="Putative_zinc-finger_domain"/>
</dbReference>
<proteinExistence type="predicted"/>
<evidence type="ECO:0000259" key="3">
    <source>
        <dbReference type="Pfam" id="PF10650"/>
    </source>
</evidence>
<dbReference type="InterPro" id="IPR011990">
    <property type="entry name" value="TPR-like_helical_dom_sf"/>
</dbReference>
<evidence type="ECO:0000313" key="4">
    <source>
        <dbReference type="EMBL" id="PWA94640.1"/>
    </source>
</evidence>
<feature type="domain" description="Putative zinc-finger" evidence="3">
    <location>
        <begin position="772"/>
        <end position="790"/>
    </location>
</feature>